<sequence>MLRLLALVAAVCFAGVMDNRSVHAQGFGAYGFQAYGFYQPYGVQYRSRVGTPPYFALNPPVYYGTRHFRPYGISPFAAPPQVSAPAGYHGQSGASSMRSRTYQGPVGNPFICRSETFDSSDETVVKTGAVVENNWLKSDTSKTVKANEPGKIRTNPFVVEETHFASR</sequence>
<organism evidence="2 3">
    <name type="scientific">Aporhodopirellula aestuarii</name>
    <dbReference type="NCBI Taxonomy" id="2950107"/>
    <lineage>
        <taxon>Bacteria</taxon>
        <taxon>Pseudomonadati</taxon>
        <taxon>Planctomycetota</taxon>
        <taxon>Planctomycetia</taxon>
        <taxon>Pirellulales</taxon>
        <taxon>Pirellulaceae</taxon>
        <taxon>Aporhodopirellula</taxon>
    </lineage>
</organism>
<evidence type="ECO:0000256" key="1">
    <source>
        <dbReference type="SAM" id="SignalP"/>
    </source>
</evidence>
<gene>
    <name evidence="2" type="ORF">NB063_07610</name>
</gene>
<proteinExistence type="predicted"/>
<accession>A0ABT0U142</accession>
<dbReference type="RefSeq" id="WP_250928159.1">
    <property type="nucleotide sequence ID" value="NZ_JAMQBK010000023.1"/>
</dbReference>
<feature type="chain" id="PRO_5045916162" evidence="1">
    <location>
        <begin position="25"/>
        <end position="167"/>
    </location>
</feature>
<comment type="caution">
    <text evidence="2">The sequence shown here is derived from an EMBL/GenBank/DDBJ whole genome shotgun (WGS) entry which is preliminary data.</text>
</comment>
<evidence type="ECO:0000313" key="2">
    <source>
        <dbReference type="EMBL" id="MCM2370491.1"/>
    </source>
</evidence>
<protein>
    <submittedName>
        <fullName evidence="2">Uncharacterized protein</fullName>
    </submittedName>
</protein>
<reference evidence="2 3" key="1">
    <citation type="journal article" date="2022" name="Syst. Appl. Microbiol.">
        <title>Rhodopirellula aestuarii sp. nov., a novel member of the genus Rhodopirellula isolated from brackish sediments collected in the Tagus River estuary, Portugal.</title>
        <authorList>
            <person name="Vitorino I.R."/>
            <person name="Klimek D."/>
            <person name="Calusinska M."/>
            <person name="Lobo-da-Cunha A."/>
            <person name="Vasconcelos V."/>
            <person name="Lage O.M."/>
        </authorList>
    </citation>
    <scope>NUCLEOTIDE SEQUENCE [LARGE SCALE GENOMIC DNA]</scope>
    <source>
        <strain evidence="2 3">ICT_H3.1</strain>
    </source>
</reference>
<evidence type="ECO:0000313" key="3">
    <source>
        <dbReference type="Proteomes" id="UP001202961"/>
    </source>
</evidence>
<dbReference type="EMBL" id="JAMQBK010000023">
    <property type="protein sequence ID" value="MCM2370491.1"/>
    <property type="molecule type" value="Genomic_DNA"/>
</dbReference>
<name>A0ABT0U142_9BACT</name>
<dbReference type="Proteomes" id="UP001202961">
    <property type="component" value="Unassembled WGS sequence"/>
</dbReference>
<keyword evidence="3" id="KW-1185">Reference proteome</keyword>
<feature type="signal peptide" evidence="1">
    <location>
        <begin position="1"/>
        <end position="24"/>
    </location>
</feature>
<keyword evidence="1" id="KW-0732">Signal</keyword>